<dbReference type="AlphaFoldDB" id="A0A1S9RD41"/>
<proteinExistence type="predicted"/>
<organism evidence="2 3">
    <name type="scientific">Penicillium brasilianum</name>
    <dbReference type="NCBI Taxonomy" id="104259"/>
    <lineage>
        <taxon>Eukaryota</taxon>
        <taxon>Fungi</taxon>
        <taxon>Dikarya</taxon>
        <taxon>Ascomycota</taxon>
        <taxon>Pezizomycotina</taxon>
        <taxon>Eurotiomycetes</taxon>
        <taxon>Eurotiomycetidae</taxon>
        <taxon>Eurotiales</taxon>
        <taxon>Aspergillaceae</taxon>
        <taxon>Penicillium</taxon>
    </lineage>
</organism>
<evidence type="ECO:0000256" key="1">
    <source>
        <dbReference type="SAM" id="MobiDB-lite"/>
    </source>
</evidence>
<comment type="caution">
    <text evidence="2">The sequence shown here is derived from an EMBL/GenBank/DDBJ whole genome shotgun (WGS) entry which is preliminary data.</text>
</comment>
<name>A0A1S9RD41_PENBI</name>
<protein>
    <submittedName>
        <fullName evidence="2">Uncharacterized protein</fullName>
    </submittedName>
</protein>
<dbReference type="EMBL" id="LJBN01000199">
    <property type="protein sequence ID" value="OOQ83315.1"/>
    <property type="molecule type" value="Genomic_DNA"/>
</dbReference>
<evidence type="ECO:0000313" key="3">
    <source>
        <dbReference type="Proteomes" id="UP000190744"/>
    </source>
</evidence>
<sequence length="275" mass="31559">MDVGLRYIEWKKSDYKGHWLISYFNNAMAFAIGYVPIIEPLLAIGWSVAYTAIAQPDEFADELREQIPSVELLEGFVTEIKKLAEDGEGVVQDGIDVKKLSGVETKISNASPLDDKKDAVQAKPAAVVEKPTGEDGQPPTQEDDEKTLTQADRISRMIGRMKSTSDADIKRLFMMSYSKLDQLGLLMEEVLHKLECAEDPFYEPLDDERWDYEGNFIEELPSADERYAKIARGLFVQMHEKRLDQAMKFKIWPDDKYCADRDFMRRPARQYMKPK</sequence>
<accession>A0A1S9RD41</accession>
<reference evidence="3" key="1">
    <citation type="submission" date="2015-09" db="EMBL/GenBank/DDBJ databases">
        <authorList>
            <person name="Fill T.P."/>
            <person name="Baretta J.F."/>
            <person name="de Almeida L.G."/>
            <person name="Rocha M."/>
            <person name="de Souza D.H."/>
            <person name="Malavazi I."/>
            <person name="Cerdeira L.T."/>
            <person name="Hong H."/>
            <person name="Samborskyy M."/>
            <person name="de Vasconcelos A.T."/>
            <person name="Leadlay P."/>
            <person name="Rodrigues-Filho E."/>
        </authorList>
    </citation>
    <scope>NUCLEOTIDE SEQUENCE [LARGE SCALE GENOMIC DNA]</scope>
    <source>
        <strain evidence="3">LaBioMMi 136</strain>
    </source>
</reference>
<dbReference type="Proteomes" id="UP000190744">
    <property type="component" value="Unassembled WGS sequence"/>
</dbReference>
<feature type="region of interest" description="Disordered" evidence="1">
    <location>
        <begin position="111"/>
        <end position="147"/>
    </location>
</feature>
<evidence type="ECO:0000313" key="2">
    <source>
        <dbReference type="EMBL" id="OOQ83315.1"/>
    </source>
</evidence>
<gene>
    <name evidence="2" type="ORF">PEBR_35076</name>
</gene>